<dbReference type="EMBL" id="ASHM01035832">
    <property type="protein sequence ID" value="PNX79360.1"/>
    <property type="molecule type" value="Genomic_DNA"/>
</dbReference>
<reference evidence="1 2" key="2">
    <citation type="journal article" date="2017" name="Front. Plant Sci.">
        <title>Gene Classification and Mining of Molecular Markers Useful in Red Clover (Trifolium pratense) Breeding.</title>
        <authorList>
            <person name="Istvanek J."/>
            <person name="Dluhosova J."/>
            <person name="Dluhos P."/>
            <person name="Patkova L."/>
            <person name="Nedelnik J."/>
            <person name="Repkova J."/>
        </authorList>
    </citation>
    <scope>NUCLEOTIDE SEQUENCE [LARGE SCALE GENOMIC DNA]</scope>
    <source>
        <strain evidence="2">cv. Tatra</strain>
        <tissue evidence="1">Young leaves</tissue>
    </source>
</reference>
<gene>
    <name evidence="1" type="ORF">L195_g035344</name>
</gene>
<protein>
    <submittedName>
        <fullName evidence="1">Short-chain type dehydrogenase/reductase-like protein</fullName>
    </submittedName>
</protein>
<dbReference type="InterPro" id="IPR036291">
    <property type="entry name" value="NAD(P)-bd_dom_sf"/>
</dbReference>
<proteinExistence type="predicted"/>
<name>A0A2K3LLE7_TRIPR</name>
<comment type="caution">
    <text evidence="1">The sequence shown here is derived from an EMBL/GenBank/DDBJ whole genome shotgun (WGS) entry which is preliminary data.</text>
</comment>
<evidence type="ECO:0000313" key="2">
    <source>
        <dbReference type="Proteomes" id="UP000236291"/>
    </source>
</evidence>
<dbReference type="AlphaFoldDB" id="A0A2K3LLE7"/>
<evidence type="ECO:0000313" key="1">
    <source>
        <dbReference type="EMBL" id="PNX79360.1"/>
    </source>
</evidence>
<accession>A0A2K3LLE7</accession>
<organism evidence="1 2">
    <name type="scientific">Trifolium pratense</name>
    <name type="common">Red clover</name>
    <dbReference type="NCBI Taxonomy" id="57577"/>
    <lineage>
        <taxon>Eukaryota</taxon>
        <taxon>Viridiplantae</taxon>
        <taxon>Streptophyta</taxon>
        <taxon>Embryophyta</taxon>
        <taxon>Tracheophyta</taxon>
        <taxon>Spermatophyta</taxon>
        <taxon>Magnoliopsida</taxon>
        <taxon>eudicotyledons</taxon>
        <taxon>Gunneridae</taxon>
        <taxon>Pentapetalae</taxon>
        <taxon>rosids</taxon>
        <taxon>fabids</taxon>
        <taxon>Fabales</taxon>
        <taxon>Fabaceae</taxon>
        <taxon>Papilionoideae</taxon>
        <taxon>50 kb inversion clade</taxon>
        <taxon>NPAAA clade</taxon>
        <taxon>Hologalegina</taxon>
        <taxon>IRL clade</taxon>
        <taxon>Trifolieae</taxon>
        <taxon>Trifolium</taxon>
    </lineage>
</organism>
<sequence length="64" mass="6622">MATSLPLGTKLVRAITVRADVSDPANVKSLIDSAEQAFNSPVHILVNSFGVIVGEFGGGLTNPK</sequence>
<dbReference type="Gene3D" id="3.40.50.720">
    <property type="entry name" value="NAD(P)-binding Rossmann-like Domain"/>
    <property type="match status" value="1"/>
</dbReference>
<reference evidence="1 2" key="1">
    <citation type="journal article" date="2014" name="Am. J. Bot.">
        <title>Genome assembly and annotation for red clover (Trifolium pratense; Fabaceae).</title>
        <authorList>
            <person name="Istvanek J."/>
            <person name="Jaros M."/>
            <person name="Krenek A."/>
            <person name="Repkova J."/>
        </authorList>
    </citation>
    <scope>NUCLEOTIDE SEQUENCE [LARGE SCALE GENOMIC DNA]</scope>
    <source>
        <strain evidence="2">cv. Tatra</strain>
        <tissue evidence="1">Young leaves</tissue>
    </source>
</reference>
<dbReference type="SUPFAM" id="SSF51735">
    <property type="entry name" value="NAD(P)-binding Rossmann-fold domains"/>
    <property type="match status" value="1"/>
</dbReference>
<dbReference type="Proteomes" id="UP000236291">
    <property type="component" value="Unassembled WGS sequence"/>
</dbReference>
<dbReference type="STRING" id="57577.A0A2K3LLE7"/>